<evidence type="ECO:0000259" key="2">
    <source>
        <dbReference type="Pfam" id="PF24626"/>
    </source>
</evidence>
<gene>
    <name evidence="3" type="ORF">F511_11955</name>
</gene>
<feature type="compositionally biased region" description="Basic and acidic residues" evidence="1">
    <location>
        <begin position="169"/>
        <end position="185"/>
    </location>
</feature>
<keyword evidence="4" id="KW-1185">Reference proteome</keyword>
<feature type="domain" description="Tf2-1-like SH3-like" evidence="2">
    <location>
        <begin position="17"/>
        <end position="81"/>
    </location>
</feature>
<dbReference type="Pfam" id="PF24626">
    <property type="entry name" value="SH3_Tf2-1"/>
    <property type="match status" value="1"/>
</dbReference>
<reference evidence="3 4" key="1">
    <citation type="journal article" date="2015" name="Proc. Natl. Acad. Sci. U.S.A.">
        <title>The resurrection genome of Boea hygrometrica: A blueprint for survival of dehydration.</title>
        <authorList>
            <person name="Xiao L."/>
            <person name="Yang G."/>
            <person name="Zhang L."/>
            <person name="Yang X."/>
            <person name="Zhao S."/>
            <person name="Ji Z."/>
            <person name="Zhou Q."/>
            <person name="Hu M."/>
            <person name="Wang Y."/>
            <person name="Chen M."/>
            <person name="Xu Y."/>
            <person name="Jin H."/>
            <person name="Xiao X."/>
            <person name="Hu G."/>
            <person name="Bao F."/>
            <person name="Hu Y."/>
            <person name="Wan P."/>
            <person name="Li L."/>
            <person name="Deng X."/>
            <person name="Kuang T."/>
            <person name="Xiang C."/>
            <person name="Zhu J.K."/>
            <person name="Oliver M.J."/>
            <person name="He Y."/>
        </authorList>
    </citation>
    <scope>NUCLEOTIDE SEQUENCE [LARGE SCALE GENOMIC DNA]</scope>
    <source>
        <strain evidence="4">cv. XS01</strain>
    </source>
</reference>
<evidence type="ECO:0000313" key="4">
    <source>
        <dbReference type="Proteomes" id="UP000250235"/>
    </source>
</evidence>
<dbReference type="InterPro" id="IPR056924">
    <property type="entry name" value="SH3_Tf2-1"/>
</dbReference>
<name>A0A2Z7DEU5_9LAMI</name>
<dbReference type="PANTHER" id="PTHR46148:SF54">
    <property type="entry name" value="RETROTRANSPOSON-LIKE PROTEIN"/>
    <property type="match status" value="1"/>
</dbReference>
<dbReference type="EMBL" id="KQ986753">
    <property type="protein sequence ID" value="KZV58495.1"/>
    <property type="molecule type" value="Genomic_DNA"/>
</dbReference>
<dbReference type="AlphaFoldDB" id="A0A2Z7DEU5"/>
<dbReference type="OrthoDB" id="913535at2759"/>
<sequence>MVKQANKHRKDVVYAVGDQVYLKLRPHRQQSVCKRIYQKLAPRYYGPFEVIQKVGTVAYKIKLPPGSKIHPVFHVSCLKRAVGNAGVFQYLPKGLETDLNAEFVPERVVAERSKLVKGERVQQLLIHWKNRPREEDTSEDVTAFTSQFTEFSLEDKAAAEDGGIVIPVTREDQLDRGPMGHEKMGKPAITLVYSRRGKRAGAGDA</sequence>
<dbReference type="InterPro" id="IPR016197">
    <property type="entry name" value="Chromo-like_dom_sf"/>
</dbReference>
<accession>A0A2Z7DEU5</accession>
<feature type="region of interest" description="Disordered" evidence="1">
    <location>
        <begin position="169"/>
        <end position="188"/>
    </location>
</feature>
<dbReference type="PANTHER" id="PTHR46148">
    <property type="entry name" value="CHROMO DOMAIN-CONTAINING PROTEIN"/>
    <property type="match status" value="1"/>
</dbReference>
<evidence type="ECO:0000256" key="1">
    <source>
        <dbReference type="SAM" id="MobiDB-lite"/>
    </source>
</evidence>
<evidence type="ECO:0000313" key="3">
    <source>
        <dbReference type="EMBL" id="KZV58495.1"/>
    </source>
</evidence>
<proteinExistence type="predicted"/>
<organism evidence="3 4">
    <name type="scientific">Dorcoceras hygrometricum</name>
    <dbReference type="NCBI Taxonomy" id="472368"/>
    <lineage>
        <taxon>Eukaryota</taxon>
        <taxon>Viridiplantae</taxon>
        <taxon>Streptophyta</taxon>
        <taxon>Embryophyta</taxon>
        <taxon>Tracheophyta</taxon>
        <taxon>Spermatophyta</taxon>
        <taxon>Magnoliopsida</taxon>
        <taxon>eudicotyledons</taxon>
        <taxon>Gunneridae</taxon>
        <taxon>Pentapetalae</taxon>
        <taxon>asterids</taxon>
        <taxon>lamiids</taxon>
        <taxon>Lamiales</taxon>
        <taxon>Gesneriaceae</taxon>
        <taxon>Didymocarpoideae</taxon>
        <taxon>Trichosporeae</taxon>
        <taxon>Loxocarpinae</taxon>
        <taxon>Dorcoceras</taxon>
    </lineage>
</organism>
<protein>
    <recommendedName>
        <fullName evidence="2">Tf2-1-like SH3-like domain-containing protein</fullName>
    </recommendedName>
</protein>
<dbReference type="SUPFAM" id="SSF54160">
    <property type="entry name" value="Chromo domain-like"/>
    <property type="match status" value="1"/>
</dbReference>
<dbReference type="Proteomes" id="UP000250235">
    <property type="component" value="Unassembled WGS sequence"/>
</dbReference>